<evidence type="ECO:0000313" key="3">
    <source>
        <dbReference type="EMBL" id="QUH29238.1"/>
    </source>
</evidence>
<dbReference type="PANTHER" id="PTHR43849">
    <property type="entry name" value="BLL3936 PROTEIN"/>
    <property type="match status" value="1"/>
</dbReference>
<feature type="transmembrane region" description="Helical" evidence="1">
    <location>
        <begin position="444"/>
        <end position="476"/>
    </location>
</feature>
<dbReference type="EMBL" id="CP058561">
    <property type="protein sequence ID" value="QUH29238.1"/>
    <property type="molecule type" value="Genomic_DNA"/>
</dbReference>
<dbReference type="Proteomes" id="UP000677305">
    <property type="component" value="Chromosome"/>
</dbReference>
<name>A0A8J8MAB8_9FIRM</name>
<accession>A0A8J8MAB8</accession>
<dbReference type="InterPro" id="IPR010656">
    <property type="entry name" value="DctM"/>
</dbReference>
<organism evidence="3 4">
    <name type="scientific">Vallitalea guaymasensis</name>
    <dbReference type="NCBI Taxonomy" id="1185412"/>
    <lineage>
        <taxon>Bacteria</taxon>
        <taxon>Bacillati</taxon>
        <taxon>Bacillota</taxon>
        <taxon>Clostridia</taxon>
        <taxon>Lachnospirales</taxon>
        <taxon>Vallitaleaceae</taxon>
        <taxon>Vallitalea</taxon>
    </lineage>
</organism>
<keyword evidence="1" id="KW-0812">Transmembrane</keyword>
<dbReference type="PANTHER" id="PTHR43849:SF2">
    <property type="entry name" value="BLL3936 PROTEIN"/>
    <property type="match status" value="1"/>
</dbReference>
<keyword evidence="1" id="KW-1133">Transmembrane helix</keyword>
<feature type="transmembrane region" description="Helical" evidence="1">
    <location>
        <begin position="291"/>
        <end position="312"/>
    </location>
</feature>
<feature type="transmembrane region" description="Helical" evidence="1">
    <location>
        <begin position="364"/>
        <end position="381"/>
    </location>
</feature>
<feature type="transmembrane region" description="Helical" evidence="1">
    <location>
        <begin position="524"/>
        <end position="542"/>
    </location>
</feature>
<dbReference type="RefSeq" id="WP_212693352.1">
    <property type="nucleotide sequence ID" value="NZ_CP058561.1"/>
</dbReference>
<feature type="transmembrane region" description="Helical" evidence="1">
    <location>
        <begin position="402"/>
        <end position="424"/>
    </location>
</feature>
<feature type="transmembrane region" description="Helical" evidence="1">
    <location>
        <begin position="554"/>
        <end position="575"/>
    </location>
</feature>
<feature type="domain" description="TRAP C4-dicarboxylate transport system permease DctM subunit" evidence="2">
    <location>
        <begin position="175"/>
        <end position="545"/>
    </location>
</feature>
<gene>
    <name evidence="3" type="ORF">HYG85_09985</name>
</gene>
<keyword evidence="1" id="KW-0472">Membrane</keyword>
<reference evidence="3 4" key="1">
    <citation type="submission" date="2020-07" db="EMBL/GenBank/DDBJ databases">
        <title>Vallitalea guaymasensis genome.</title>
        <authorList>
            <person name="Postec A."/>
        </authorList>
    </citation>
    <scope>NUCLEOTIDE SEQUENCE [LARGE SCALE GENOMIC DNA]</scope>
    <source>
        <strain evidence="3 4">Ra1766G1</strain>
    </source>
</reference>
<feature type="transmembrane region" description="Helical" evidence="1">
    <location>
        <begin position="12"/>
        <end position="31"/>
    </location>
</feature>
<feature type="transmembrane region" description="Helical" evidence="1">
    <location>
        <begin position="488"/>
        <end position="512"/>
    </location>
</feature>
<feature type="transmembrane region" description="Helical" evidence="1">
    <location>
        <begin position="67"/>
        <end position="91"/>
    </location>
</feature>
<feature type="transmembrane region" description="Helical" evidence="1">
    <location>
        <begin position="103"/>
        <end position="121"/>
    </location>
</feature>
<dbReference type="InterPro" id="IPR011853">
    <property type="entry name" value="TRAP_DctM-Dct_fused"/>
</dbReference>
<evidence type="ECO:0000313" key="4">
    <source>
        <dbReference type="Proteomes" id="UP000677305"/>
    </source>
</evidence>
<proteinExistence type="predicted"/>
<dbReference type="NCBIfam" id="TIGR02123">
    <property type="entry name" value="TRAP_fused"/>
    <property type="match status" value="1"/>
</dbReference>
<protein>
    <submittedName>
        <fullName evidence="3">TRAP transporter fused permease subunit</fullName>
    </submittedName>
</protein>
<evidence type="ECO:0000259" key="2">
    <source>
        <dbReference type="Pfam" id="PF06808"/>
    </source>
</evidence>
<dbReference type="Pfam" id="PF06808">
    <property type="entry name" value="DctM"/>
    <property type="match status" value="1"/>
</dbReference>
<dbReference type="AlphaFoldDB" id="A0A8J8MAB8"/>
<feature type="transmembrane region" description="Helical" evidence="1">
    <location>
        <begin position="171"/>
        <end position="193"/>
    </location>
</feature>
<evidence type="ECO:0000256" key="1">
    <source>
        <dbReference type="SAM" id="Phobius"/>
    </source>
</evidence>
<sequence length="626" mass="67525">MNDLTYNKYKKIFTILISVFTGLIHIANFTIYTLPSIKFFAIHLMLGLALIFLHYETKNIGFTNNKFLCRIIDWILIALSFITGLYIIINFDFYTQVMQTSVLTYQVLFFGIIVVGLVLIASIKVLGYILPSIATIMIIYAIFGNNISGIMGHKGYSFMRVVATVYSDLGVYGTPIAVSATNVFLFVLFAALLGATGADEIFRDLAIALAGKKRGGPAKMAVIASTFFGTLSGSCVANVVSTGAFTIPLMKKEGYPKKFAGAVEAVASTGGQIMPPIMGAAAFVLADIAGLPYTTVCLAALLPALMYYTVLIKMVDLEAIKRSFSGMPEDKIPNAKKVAKKGMKLFIPVIVLLFQLFIMKETPMKSAIWAILAIIICGFLDKRNRLTLAKLAYGFRSAGKSITQVVAACATSGIVIGMFALTGLGLKFSSTIVALGRDNILLSLLLAMFVCIILGMGLPTTAAYIICATAIAPALIKIGIEPLAAHLFLLYFACISAITPPVAVASYAASGIAEEDSMSVSLEAVKLGIAGFVLPFTFTYNSQFVSFGFNLTTLVTWVSGFIFCYSVAYAIQGYVNTNVKTSVIERIAFLSIAIFMLKANLISLTVGGIMFLLLVKGRKILKKKNY</sequence>
<keyword evidence="4" id="KW-1185">Reference proteome</keyword>
<feature type="transmembrane region" description="Helical" evidence="1">
    <location>
        <begin position="587"/>
        <end position="615"/>
    </location>
</feature>
<feature type="transmembrane region" description="Helical" evidence="1">
    <location>
        <begin position="342"/>
        <end position="358"/>
    </location>
</feature>
<dbReference type="KEGG" id="vgu:HYG85_09985"/>
<feature type="transmembrane region" description="Helical" evidence="1">
    <location>
        <begin position="37"/>
        <end position="55"/>
    </location>
</feature>
<feature type="transmembrane region" description="Helical" evidence="1">
    <location>
        <begin position="128"/>
        <end position="151"/>
    </location>
</feature>